<proteinExistence type="predicted"/>
<name>A0A4R1HWE9_PSEEN</name>
<evidence type="ECO:0000313" key="4">
    <source>
        <dbReference type="Proteomes" id="UP000295560"/>
    </source>
</evidence>
<dbReference type="AlphaFoldDB" id="A0A4R1HWE9"/>
<dbReference type="OrthoDB" id="3579903at2"/>
<feature type="region of interest" description="Disordered" evidence="1">
    <location>
        <begin position="127"/>
        <end position="425"/>
    </location>
</feature>
<accession>A0A4R1HWE9</accession>
<evidence type="ECO:0000313" key="3">
    <source>
        <dbReference type="EMBL" id="TCK27067.1"/>
    </source>
</evidence>
<gene>
    <name evidence="3" type="ORF">EV378_2922</name>
</gene>
<feature type="transmembrane region" description="Helical" evidence="2">
    <location>
        <begin position="12"/>
        <end position="31"/>
    </location>
</feature>
<organism evidence="3 4">
    <name type="scientific">Pseudonocardia endophytica</name>
    <dbReference type="NCBI Taxonomy" id="401976"/>
    <lineage>
        <taxon>Bacteria</taxon>
        <taxon>Bacillati</taxon>
        <taxon>Actinomycetota</taxon>
        <taxon>Actinomycetes</taxon>
        <taxon>Pseudonocardiales</taxon>
        <taxon>Pseudonocardiaceae</taxon>
        <taxon>Pseudonocardia</taxon>
    </lineage>
</organism>
<reference evidence="3 4" key="1">
    <citation type="submission" date="2019-03" db="EMBL/GenBank/DDBJ databases">
        <title>Sequencing the genomes of 1000 actinobacteria strains.</title>
        <authorList>
            <person name="Klenk H.-P."/>
        </authorList>
    </citation>
    <scope>NUCLEOTIDE SEQUENCE [LARGE SCALE GENOMIC DNA]</scope>
    <source>
        <strain evidence="3 4">DSM 44969</strain>
    </source>
</reference>
<keyword evidence="2" id="KW-0472">Membrane</keyword>
<feature type="compositionally biased region" description="Gly residues" evidence="1">
    <location>
        <begin position="281"/>
        <end position="290"/>
    </location>
</feature>
<evidence type="ECO:0000256" key="1">
    <source>
        <dbReference type="SAM" id="MobiDB-lite"/>
    </source>
</evidence>
<protein>
    <submittedName>
        <fullName evidence="3">Uncharacterized protein</fullName>
    </submittedName>
</protein>
<feature type="compositionally biased region" description="Gly residues" evidence="1">
    <location>
        <begin position="301"/>
        <end position="325"/>
    </location>
</feature>
<feature type="region of interest" description="Disordered" evidence="1">
    <location>
        <begin position="36"/>
        <end position="114"/>
    </location>
</feature>
<feature type="compositionally biased region" description="Low complexity" evidence="1">
    <location>
        <begin position="188"/>
        <end position="234"/>
    </location>
</feature>
<feature type="compositionally biased region" description="Basic and acidic residues" evidence="1">
    <location>
        <begin position="43"/>
        <end position="62"/>
    </location>
</feature>
<keyword evidence="4" id="KW-1185">Reference proteome</keyword>
<sequence>MQLGTSTIPLLPAVAVGVAVVLAGLVLWGVLRVRSSSGLPAPTDRHDARAEPSPEPGARDWTGEAASGEADPPRPPRRPTVADAVAARGADTQPMPAVVDADPPERCSPTPAPALVPALVPLTVDEEAGDRSGAPPAAEESSRPVRAGQHRLVDDEDGSDVDAHGSTAESGPGDRRAARQWRPRHTGAEVAAAAPARVEPGADVTESAAAGAPVASVAPAASAAGLAASPELGATDPAGSTWRGQNGSDPHGSDPHGSDPTADDLGAGDPHGSDPSADNLGAGGPGGGDPHGSDPSADDLGAGGPGGSDPQGGDPQDGGPGGGDPHGNDPSADGLGAGGPDGGDHGHTDGHVVPDVDGDEDGPDDGAADVPCGAADAPDGAADVPGAAVASADPVLPPWSPERIAASAGTGQDAGTDADSAGSPEPMSFAVQQALAARAVQRARGRPDVPDLAADDVVPVPVSDARDRLLSVLLTDPATAVGATTELDDTRARIDQIGDVLRRRRADLATAVHRLHASGLTGEQIGELAGLECADVQEILQGPSGEGSGGR</sequence>
<dbReference type="Proteomes" id="UP000295560">
    <property type="component" value="Unassembled WGS sequence"/>
</dbReference>
<keyword evidence="2" id="KW-0812">Transmembrane</keyword>
<evidence type="ECO:0000256" key="2">
    <source>
        <dbReference type="SAM" id="Phobius"/>
    </source>
</evidence>
<dbReference type="RefSeq" id="WP_132425270.1">
    <property type="nucleotide sequence ID" value="NZ_SMFZ01000001.1"/>
</dbReference>
<feature type="compositionally biased region" description="Low complexity" evidence="1">
    <location>
        <begin position="368"/>
        <end position="394"/>
    </location>
</feature>
<feature type="compositionally biased region" description="Basic and acidic residues" evidence="1">
    <location>
        <begin position="342"/>
        <end position="354"/>
    </location>
</feature>
<comment type="caution">
    <text evidence="3">The sequence shown here is derived from an EMBL/GenBank/DDBJ whole genome shotgun (WGS) entry which is preliminary data.</text>
</comment>
<feature type="compositionally biased region" description="Acidic residues" evidence="1">
    <location>
        <begin position="356"/>
        <end position="367"/>
    </location>
</feature>
<keyword evidence="2" id="KW-1133">Transmembrane helix</keyword>
<dbReference type="EMBL" id="SMFZ01000001">
    <property type="protein sequence ID" value="TCK27067.1"/>
    <property type="molecule type" value="Genomic_DNA"/>
</dbReference>